<dbReference type="RefSeq" id="WP_019950388.1">
    <property type="nucleotide sequence ID" value="NZ_JBHLVX010000020.1"/>
</dbReference>
<feature type="binding site" evidence="4">
    <location>
        <position position="186"/>
    </location>
    <ligand>
        <name>substrate</name>
    </ligand>
</feature>
<evidence type="ECO:0000313" key="7">
    <source>
        <dbReference type="Proteomes" id="UP001589814"/>
    </source>
</evidence>
<comment type="domain">
    <text evidence="4">Contains a large N-terminal NADP-binding domain, and a smaller C-terminal substrate-binding domain.</text>
</comment>
<dbReference type="GO" id="GO:0008712">
    <property type="term" value="F:ADP-glyceromanno-heptose 6-epimerase activity"/>
    <property type="evidence" value="ECO:0007669"/>
    <property type="project" value="UniProtKB-EC"/>
</dbReference>
<dbReference type="PANTHER" id="PTHR43103">
    <property type="entry name" value="NUCLEOSIDE-DIPHOSPHATE-SUGAR EPIMERASE"/>
    <property type="match status" value="1"/>
</dbReference>
<feature type="binding site" evidence="4">
    <location>
        <position position="177"/>
    </location>
    <ligand>
        <name>NADP(+)</name>
        <dbReference type="ChEBI" id="CHEBI:58349"/>
    </ligand>
</feature>
<organism evidence="6 7">
    <name type="scientific">Kushneria aurantia</name>
    <dbReference type="NCBI Taxonomy" id="504092"/>
    <lineage>
        <taxon>Bacteria</taxon>
        <taxon>Pseudomonadati</taxon>
        <taxon>Pseudomonadota</taxon>
        <taxon>Gammaproteobacteria</taxon>
        <taxon>Oceanospirillales</taxon>
        <taxon>Halomonadaceae</taxon>
        <taxon>Kushneria</taxon>
    </lineage>
</organism>
<dbReference type="InterPro" id="IPR001509">
    <property type="entry name" value="Epimerase_deHydtase"/>
</dbReference>
<feature type="binding site" evidence="4">
    <location>
        <begin position="200"/>
        <end position="203"/>
    </location>
    <ligand>
        <name>substrate</name>
    </ligand>
</feature>
<comment type="caution">
    <text evidence="6">The sequence shown here is derived from an EMBL/GenBank/DDBJ whole genome shotgun (WGS) entry which is preliminary data.</text>
</comment>
<dbReference type="HAMAP" id="MF_01601">
    <property type="entry name" value="Heptose_epimerase"/>
    <property type="match status" value="1"/>
</dbReference>
<feature type="binding site" evidence="4">
    <location>
        <position position="143"/>
    </location>
    <ligand>
        <name>NADP(+)</name>
        <dbReference type="ChEBI" id="CHEBI:58349"/>
    </ligand>
</feature>
<dbReference type="NCBIfam" id="TIGR02197">
    <property type="entry name" value="heptose_epim"/>
    <property type="match status" value="1"/>
</dbReference>
<feature type="binding site" evidence="4">
    <location>
        <position position="169"/>
    </location>
    <ligand>
        <name>NADP(+)</name>
        <dbReference type="ChEBI" id="CHEBI:58349"/>
    </ligand>
</feature>
<feature type="binding site" evidence="4">
    <location>
        <position position="168"/>
    </location>
    <ligand>
        <name>substrate</name>
    </ligand>
</feature>
<dbReference type="PANTHER" id="PTHR43103:SF3">
    <property type="entry name" value="ADP-L-GLYCERO-D-MANNO-HEPTOSE-6-EPIMERASE"/>
    <property type="match status" value="1"/>
</dbReference>
<evidence type="ECO:0000256" key="3">
    <source>
        <dbReference type="ARBA" id="ARBA00023277"/>
    </source>
</evidence>
<comment type="cofactor">
    <cofactor evidence="4">
        <name>NADP(+)</name>
        <dbReference type="ChEBI" id="CHEBI:58349"/>
    </cofactor>
    <text evidence="4">Binds 1 NADP(+) per subunit.</text>
</comment>
<proteinExistence type="inferred from homology"/>
<feature type="domain" description="NAD-dependent epimerase/dehydratase" evidence="5">
    <location>
        <begin position="2"/>
        <end position="241"/>
    </location>
</feature>
<feature type="active site" description="Proton acceptor" evidence="4">
    <location>
        <position position="177"/>
    </location>
</feature>
<comment type="catalytic activity">
    <reaction evidence="4">
        <text>ADP-D-glycero-beta-D-manno-heptose = ADP-L-glycero-beta-D-manno-heptose</text>
        <dbReference type="Rhea" id="RHEA:17577"/>
        <dbReference type="ChEBI" id="CHEBI:59967"/>
        <dbReference type="ChEBI" id="CHEBI:61506"/>
        <dbReference type="EC" id="5.1.3.20"/>
    </reaction>
</comment>
<comment type="function">
    <text evidence="4">Catalyzes the interconversion between ADP-D-glycero-beta-D-manno-heptose and ADP-L-glycero-beta-D-manno-heptose via an epimerization at carbon 6 of the heptose.</text>
</comment>
<feature type="active site" description="Proton acceptor" evidence="4">
    <location>
        <position position="139"/>
    </location>
</feature>
<evidence type="ECO:0000256" key="2">
    <source>
        <dbReference type="ARBA" id="ARBA00023235"/>
    </source>
</evidence>
<keyword evidence="2 4" id="KW-0413">Isomerase</keyword>
<keyword evidence="3 4" id="KW-0119">Carbohydrate metabolism</keyword>
<dbReference type="SUPFAM" id="SSF51735">
    <property type="entry name" value="NAD(P)-binding Rossmann-fold domains"/>
    <property type="match status" value="1"/>
</dbReference>
<dbReference type="Pfam" id="PF01370">
    <property type="entry name" value="Epimerase"/>
    <property type="match status" value="1"/>
</dbReference>
<evidence type="ECO:0000256" key="1">
    <source>
        <dbReference type="ARBA" id="ARBA00022857"/>
    </source>
</evidence>
<dbReference type="InterPro" id="IPR036291">
    <property type="entry name" value="NAD(P)-bd_dom_sf"/>
</dbReference>
<comment type="similarity">
    <text evidence="4">Belongs to the NAD(P)-dependent epimerase/dehydratase family. HldD subfamily.</text>
</comment>
<name>A0ABV6G1H7_9GAMM</name>
<reference evidence="6 7" key="1">
    <citation type="submission" date="2024-09" db="EMBL/GenBank/DDBJ databases">
        <authorList>
            <person name="Sun Q."/>
            <person name="Mori K."/>
        </authorList>
    </citation>
    <scope>NUCLEOTIDE SEQUENCE [LARGE SCALE GENOMIC DNA]</scope>
    <source>
        <strain evidence="6 7">CCM 7415</strain>
    </source>
</reference>
<evidence type="ECO:0000313" key="6">
    <source>
        <dbReference type="EMBL" id="MFC0267518.1"/>
    </source>
</evidence>
<dbReference type="EC" id="5.1.3.20" evidence="4"/>
<feature type="binding site" evidence="4">
    <location>
        <position position="38"/>
    </location>
    <ligand>
        <name>NADP(+)</name>
        <dbReference type="ChEBI" id="CHEBI:58349"/>
    </ligand>
</feature>
<keyword evidence="1 4" id="KW-0521">NADP</keyword>
<gene>
    <name evidence="6" type="primary">rfaD</name>
    <name evidence="4" type="synonym">hldD</name>
    <name evidence="6" type="ORF">ACFFHW_05825</name>
</gene>
<comment type="pathway">
    <text evidence="4">Nucleotide-sugar biosynthesis; ADP-L-glycero-beta-D-manno-heptose biosynthesis; ADP-L-glycero-beta-D-manno-heptose from D-glycero-beta-D-manno-heptose 7-phosphate: step 4/4.</text>
</comment>
<protein>
    <recommendedName>
        <fullName evidence="4">ADP-L-glycero-D-manno-heptose-6-epimerase</fullName>
        <ecNumber evidence="4">5.1.3.20</ecNumber>
    </recommendedName>
    <alternativeName>
        <fullName evidence="4">ADP-L-glycero-beta-D-manno-heptose-6-epimerase</fullName>
        <shortName evidence="4">ADP-glyceromanno-heptose 6-epimerase</shortName>
        <shortName evidence="4">ADP-hep 6-epimerase</shortName>
        <shortName evidence="4">AGME</shortName>
    </alternativeName>
</protein>
<dbReference type="Gene3D" id="3.90.25.10">
    <property type="entry name" value="UDP-galactose 4-epimerase, domain 1"/>
    <property type="match status" value="1"/>
</dbReference>
<dbReference type="NCBIfam" id="NF008360">
    <property type="entry name" value="PRK11150.1"/>
    <property type="match status" value="1"/>
</dbReference>
<dbReference type="Proteomes" id="UP001589814">
    <property type="component" value="Unassembled WGS sequence"/>
</dbReference>
<dbReference type="Gene3D" id="3.40.50.720">
    <property type="entry name" value="NAD(P)-binding Rossmann-like Domain"/>
    <property type="match status" value="1"/>
</dbReference>
<keyword evidence="7" id="KW-1185">Reference proteome</keyword>
<feature type="binding site" evidence="4">
    <location>
        <begin position="31"/>
        <end position="32"/>
    </location>
    <ligand>
        <name>NADP(+)</name>
        <dbReference type="ChEBI" id="CHEBI:58349"/>
    </ligand>
</feature>
<feature type="binding site" evidence="4">
    <location>
        <begin position="75"/>
        <end position="79"/>
    </location>
    <ligand>
        <name>NADP(+)</name>
        <dbReference type="ChEBI" id="CHEBI:58349"/>
    </ligand>
</feature>
<dbReference type="CDD" id="cd05248">
    <property type="entry name" value="ADP_GME_SDR_e"/>
    <property type="match status" value="1"/>
</dbReference>
<comment type="subunit">
    <text evidence="4">Homopentamer.</text>
</comment>
<sequence>MIVVTGGAGFIGANLVKALNARGREDILVVDDLSDGRRFINLADCRIQDYLDKDDFIDRVRRDARLPRIEAVFHEGACSDTTEWNGKYMLANNFEYSKVLLAFCQTHRIPFLYASSAAVYGGSEVFREAPQHEKPLNVYGYSKLLFDQYVRACFDSLTTQVAGFRYFNVYGPREQHKGAMASVAFHHYNQVMRGENPKLFGAHDGYEAGMQSRDFIHVDDVVAVNLWFLDNPECSGIFNLGTGRAEPFRTIAETVTDVTGRGEVEYIDFPEHLKGRYQSYTRADITALREAGYAGEFRDLATGVRDYLGWLGVGS</sequence>
<feature type="binding site" evidence="4">
    <location>
        <position position="277"/>
    </location>
    <ligand>
        <name>substrate</name>
    </ligand>
</feature>
<dbReference type="EMBL" id="JBHLVX010000020">
    <property type="protein sequence ID" value="MFC0267518.1"/>
    <property type="molecule type" value="Genomic_DNA"/>
</dbReference>
<evidence type="ECO:0000256" key="4">
    <source>
        <dbReference type="HAMAP-Rule" id="MF_01601"/>
    </source>
</evidence>
<feature type="binding site" evidence="4">
    <location>
        <position position="179"/>
    </location>
    <ligand>
        <name>substrate</name>
    </ligand>
</feature>
<feature type="binding site" evidence="4">
    <location>
        <position position="53"/>
    </location>
    <ligand>
        <name>NADP(+)</name>
        <dbReference type="ChEBI" id="CHEBI:58349"/>
    </ligand>
</feature>
<feature type="binding site" evidence="4">
    <location>
        <begin position="10"/>
        <end position="11"/>
    </location>
    <ligand>
        <name>NADP(+)</name>
        <dbReference type="ChEBI" id="CHEBI:58349"/>
    </ligand>
</feature>
<evidence type="ECO:0000259" key="5">
    <source>
        <dbReference type="Pfam" id="PF01370"/>
    </source>
</evidence>
<dbReference type="InterPro" id="IPR011912">
    <property type="entry name" value="Heptose_epim"/>
</dbReference>
<feature type="binding site" evidence="4">
    <location>
        <position position="92"/>
    </location>
    <ligand>
        <name>NADP(+)</name>
        <dbReference type="ChEBI" id="CHEBI:58349"/>
    </ligand>
</feature>
<feature type="binding site" evidence="4">
    <location>
        <position position="213"/>
    </location>
    <ligand>
        <name>substrate</name>
    </ligand>
</feature>
<accession>A0ABV6G1H7</accession>